<dbReference type="SUPFAM" id="SSF57716">
    <property type="entry name" value="Glucocorticoid receptor-like (DNA-binding domain)"/>
    <property type="match status" value="1"/>
</dbReference>
<dbReference type="SMART" id="SM00898">
    <property type="entry name" value="Fapy_DNA_glyco"/>
    <property type="match status" value="1"/>
</dbReference>
<keyword evidence="10 15" id="KW-0234">DNA repair</keyword>
<proteinExistence type="inferred from homology"/>
<name>A0A495CW06_9PROT</name>
<dbReference type="InterPro" id="IPR020629">
    <property type="entry name" value="FPG_Glyclase"/>
</dbReference>
<evidence type="ECO:0000256" key="15">
    <source>
        <dbReference type="HAMAP-Rule" id="MF_00103"/>
    </source>
</evidence>
<sequence length="288" mass="31095">MPELPEVETVRKGLIPALEGRRIDAVTLNRPNLRFPFPERFAERLTGSRVERIDRRAKYLLLRLDSGETLIGHLGMSGRFSIEAAGDGAAQPGGFVHAAPADPRHDHVVIEAEGGVTVRYNDPRRFGYMDLFATEAEATHKVLGALGPEPHGNQFSGPYLAAALAGRRTPIKTALLDQSIVAGLGNIYVCEALHRSGISPRRQAASIAGIRAERLAVAVRAVIVEAIDAGGSSLKDFAATDGALGYFQHRFRVYDRLDAPCPTTGCAGAVQRIVQAGRSTWFCSTCQR</sequence>
<dbReference type="GO" id="GO:0006284">
    <property type="term" value="P:base-excision repair"/>
    <property type="evidence" value="ECO:0007669"/>
    <property type="project" value="InterPro"/>
</dbReference>
<dbReference type="GO" id="GO:0003684">
    <property type="term" value="F:damaged DNA binding"/>
    <property type="evidence" value="ECO:0007669"/>
    <property type="project" value="InterPro"/>
</dbReference>
<evidence type="ECO:0000256" key="4">
    <source>
        <dbReference type="ARBA" id="ARBA00022723"/>
    </source>
</evidence>
<dbReference type="SMART" id="SM01232">
    <property type="entry name" value="H2TH"/>
    <property type="match status" value="1"/>
</dbReference>
<dbReference type="GO" id="GO:0140078">
    <property type="term" value="F:class I DNA-(apurinic or apyrimidinic site) endonuclease activity"/>
    <property type="evidence" value="ECO:0007669"/>
    <property type="project" value="UniProtKB-EC"/>
</dbReference>
<dbReference type="Pfam" id="PF06827">
    <property type="entry name" value="zf-FPG_IleRS"/>
    <property type="match status" value="1"/>
</dbReference>
<comment type="caution">
    <text evidence="18">The sequence shown here is derived from an EMBL/GenBank/DDBJ whole genome shotgun (WGS) entry which is preliminary data.</text>
</comment>
<dbReference type="PANTHER" id="PTHR22993:SF9">
    <property type="entry name" value="FORMAMIDOPYRIMIDINE-DNA GLYCOSYLASE"/>
    <property type="match status" value="1"/>
</dbReference>
<dbReference type="SUPFAM" id="SSF81624">
    <property type="entry name" value="N-terminal domain of MutM-like DNA repair proteins"/>
    <property type="match status" value="1"/>
</dbReference>
<evidence type="ECO:0000256" key="12">
    <source>
        <dbReference type="ARBA" id="ARBA00023268"/>
    </source>
</evidence>
<comment type="subunit">
    <text evidence="3 15">Monomer.</text>
</comment>
<feature type="binding site" evidence="15">
    <location>
        <position position="105"/>
    </location>
    <ligand>
        <name>DNA</name>
        <dbReference type="ChEBI" id="CHEBI:16991"/>
    </ligand>
</feature>
<keyword evidence="7 15" id="KW-0378">Hydrolase</keyword>
<comment type="cofactor">
    <cofactor evidence="15">
        <name>Zn(2+)</name>
        <dbReference type="ChEBI" id="CHEBI:29105"/>
    </cofactor>
    <text evidence="15">Binds 1 zinc ion per subunit.</text>
</comment>
<protein>
    <recommendedName>
        <fullName evidence="15">Formamidopyrimidine-DNA glycosylase</fullName>
        <shortName evidence="15">Fapy-DNA glycosylase</shortName>
        <ecNumber evidence="15">3.2.2.23</ecNumber>
    </recommendedName>
    <alternativeName>
        <fullName evidence="15">DNA-(apurinic or apyrimidinic site) lyase MutM</fullName>
        <shortName evidence="15">AP lyase MutM</shortName>
        <ecNumber evidence="15">4.2.99.18</ecNumber>
    </alternativeName>
</protein>
<dbReference type="InterPro" id="IPR012319">
    <property type="entry name" value="FPG_cat"/>
</dbReference>
<comment type="catalytic activity">
    <reaction evidence="1 15">
        <text>Hydrolysis of DNA containing ring-opened 7-methylguanine residues, releasing 2,6-diamino-4-hydroxy-5-(N-methyl)formamidopyrimidine.</text>
        <dbReference type="EC" id="3.2.2.23"/>
    </reaction>
</comment>
<dbReference type="PROSITE" id="PS51068">
    <property type="entry name" value="FPG_CAT"/>
    <property type="match status" value="1"/>
</dbReference>
<dbReference type="RefSeq" id="WP_121212477.1">
    <property type="nucleotide sequence ID" value="NZ_RBIM01000009.1"/>
</dbReference>
<keyword evidence="9 15" id="KW-0238">DNA-binding</keyword>
<comment type="function">
    <text evidence="15">Involved in base excision repair of DNA damaged by oxidation or by mutagenic agents. Acts as DNA glycosylase that recognizes and removes damaged bases. Has a preference for oxidized purines, such as 7,8-dihydro-8-oxoguanine (8-oxoG). Has AP (apurinic/apyrimidinic) lyase activity and introduces nicks in the DNA strand. Cleaves the DNA backbone by beta-delta elimination to generate a single-strand break at the site of the removed base with both 3'- and 5'-phosphates.</text>
</comment>
<feature type="domain" description="FPG-type" evidence="16">
    <location>
        <begin position="252"/>
        <end position="288"/>
    </location>
</feature>
<dbReference type="InterPro" id="IPR035937">
    <property type="entry name" value="FPG_N"/>
</dbReference>
<feature type="active site" description="Proton donor" evidence="15">
    <location>
        <position position="3"/>
    </location>
</feature>
<feature type="binding site" evidence="15">
    <location>
        <position position="167"/>
    </location>
    <ligand>
        <name>DNA</name>
        <dbReference type="ChEBI" id="CHEBI:16991"/>
    </ligand>
</feature>
<organism evidence="18 19">
    <name type="scientific">Maricaulis maris</name>
    <dbReference type="NCBI Taxonomy" id="74318"/>
    <lineage>
        <taxon>Bacteria</taxon>
        <taxon>Pseudomonadati</taxon>
        <taxon>Pseudomonadota</taxon>
        <taxon>Alphaproteobacteria</taxon>
        <taxon>Maricaulales</taxon>
        <taxon>Maricaulaceae</taxon>
        <taxon>Maricaulis</taxon>
    </lineage>
</organism>
<comment type="similarity">
    <text evidence="2 15">Belongs to the FPG family.</text>
</comment>
<dbReference type="PROSITE" id="PS51066">
    <property type="entry name" value="ZF_FPG_2"/>
    <property type="match status" value="1"/>
</dbReference>
<dbReference type="OrthoDB" id="9800855at2"/>
<reference evidence="18 19" key="1">
    <citation type="submission" date="2018-10" db="EMBL/GenBank/DDBJ databases">
        <title>Genomic Encyclopedia of Type Strains, Phase IV (KMG-IV): sequencing the most valuable type-strain genomes for metagenomic binning, comparative biology and taxonomic classification.</title>
        <authorList>
            <person name="Goeker M."/>
        </authorList>
    </citation>
    <scope>NUCLEOTIDE SEQUENCE [LARGE SCALE GENOMIC DNA]</scope>
    <source>
        <strain evidence="18 19">DSM 4734</strain>
    </source>
</reference>
<evidence type="ECO:0000259" key="16">
    <source>
        <dbReference type="PROSITE" id="PS51066"/>
    </source>
</evidence>
<dbReference type="PANTHER" id="PTHR22993">
    <property type="entry name" value="FORMAMIDOPYRIMIDINE-DNA GLYCOSYLASE"/>
    <property type="match status" value="1"/>
</dbReference>
<evidence type="ECO:0000259" key="17">
    <source>
        <dbReference type="PROSITE" id="PS51068"/>
    </source>
</evidence>
<dbReference type="EC" id="3.2.2.23" evidence="15"/>
<evidence type="ECO:0000313" key="19">
    <source>
        <dbReference type="Proteomes" id="UP000273675"/>
    </source>
</evidence>
<keyword evidence="12 15" id="KW-0511">Multifunctional enzyme</keyword>
<dbReference type="PROSITE" id="PS01242">
    <property type="entry name" value="ZF_FPG_1"/>
    <property type="match status" value="1"/>
</dbReference>
<feature type="binding site" evidence="15">
    <location>
        <position position="124"/>
    </location>
    <ligand>
        <name>DNA</name>
        <dbReference type="ChEBI" id="CHEBI:16991"/>
    </ligand>
</feature>
<keyword evidence="6 15" id="KW-0863">Zinc-finger</keyword>
<keyword evidence="8 15" id="KW-0862">Zinc</keyword>
<evidence type="ECO:0000256" key="3">
    <source>
        <dbReference type="ARBA" id="ARBA00011245"/>
    </source>
</evidence>
<dbReference type="InterPro" id="IPR010663">
    <property type="entry name" value="Znf_FPG/IleRS"/>
</dbReference>
<dbReference type="Pfam" id="PF06831">
    <property type="entry name" value="H2TH"/>
    <property type="match status" value="1"/>
</dbReference>
<evidence type="ECO:0000256" key="10">
    <source>
        <dbReference type="ARBA" id="ARBA00023204"/>
    </source>
</evidence>
<dbReference type="InterPro" id="IPR000214">
    <property type="entry name" value="Znf_DNA_glyclase/AP_lyase"/>
</dbReference>
<evidence type="ECO:0000256" key="14">
    <source>
        <dbReference type="ARBA" id="ARBA00044632"/>
    </source>
</evidence>
<evidence type="ECO:0000256" key="7">
    <source>
        <dbReference type="ARBA" id="ARBA00022801"/>
    </source>
</evidence>
<evidence type="ECO:0000256" key="5">
    <source>
        <dbReference type="ARBA" id="ARBA00022763"/>
    </source>
</evidence>
<dbReference type="NCBIfam" id="NF002211">
    <property type="entry name" value="PRK01103.1"/>
    <property type="match status" value="1"/>
</dbReference>
<keyword evidence="5 15" id="KW-0227">DNA damage</keyword>
<dbReference type="InterPro" id="IPR015886">
    <property type="entry name" value="H2TH_FPG"/>
</dbReference>
<accession>A0A495CW06</accession>
<dbReference type="HAMAP" id="MF_00103">
    <property type="entry name" value="Fapy_DNA_glycosyl"/>
    <property type="match status" value="1"/>
</dbReference>
<evidence type="ECO:0000256" key="9">
    <source>
        <dbReference type="ARBA" id="ARBA00023125"/>
    </source>
</evidence>
<dbReference type="Gene3D" id="3.20.190.10">
    <property type="entry name" value="MutM-like, N-terminal"/>
    <property type="match status" value="1"/>
</dbReference>
<keyword evidence="4 15" id="KW-0479">Metal-binding</keyword>
<evidence type="ECO:0000256" key="13">
    <source>
        <dbReference type="ARBA" id="ARBA00023295"/>
    </source>
</evidence>
<dbReference type="InterPro" id="IPR010979">
    <property type="entry name" value="Ribosomal_uS13-like_H2TH"/>
</dbReference>
<dbReference type="AlphaFoldDB" id="A0A495CW06"/>
<evidence type="ECO:0000313" key="18">
    <source>
        <dbReference type="EMBL" id="RKQ89555.1"/>
    </source>
</evidence>
<dbReference type="EC" id="4.2.99.18" evidence="15"/>
<dbReference type="Gene3D" id="1.10.8.50">
    <property type="match status" value="1"/>
</dbReference>
<dbReference type="SUPFAM" id="SSF46946">
    <property type="entry name" value="S13-like H2TH domain"/>
    <property type="match status" value="1"/>
</dbReference>
<comment type="catalytic activity">
    <reaction evidence="14 15">
        <text>2'-deoxyribonucleotide-(2'-deoxyribose 5'-phosphate)-2'-deoxyribonucleotide-DNA = a 3'-end 2'-deoxyribonucleotide-(2,3-dehydro-2,3-deoxyribose 5'-phosphate)-DNA + a 5'-end 5'-phospho-2'-deoxyribonucleoside-DNA + H(+)</text>
        <dbReference type="Rhea" id="RHEA:66592"/>
        <dbReference type="Rhea" id="RHEA-COMP:13180"/>
        <dbReference type="Rhea" id="RHEA-COMP:16897"/>
        <dbReference type="Rhea" id="RHEA-COMP:17067"/>
        <dbReference type="ChEBI" id="CHEBI:15378"/>
        <dbReference type="ChEBI" id="CHEBI:136412"/>
        <dbReference type="ChEBI" id="CHEBI:157695"/>
        <dbReference type="ChEBI" id="CHEBI:167181"/>
        <dbReference type="EC" id="4.2.99.18"/>
    </reaction>
</comment>
<keyword evidence="11 15" id="KW-0456">Lyase</keyword>
<dbReference type="InterPro" id="IPR015887">
    <property type="entry name" value="DNA_glyclase_Znf_dom_DNA_BS"/>
</dbReference>
<keyword evidence="13 15" id="KW-0326">Glycosidase</keyword>
<dbReference type="Pfam" id="PF01149">
    <property type="entry name" value="Fapy_DNA_glyco"/>
    <property type="match status" value="1"/>
</dbReference>
<feature type="active site" description="Proton donor; for beta-elimination activity" evidence="15">
    <location>
        <position position="58"/>
    </location>
</feature>
<evidence type="ECO:0000256" key="8">
    <source>
        <dbReference type="ARBA" id="ARBA00022833"/>
    </source>
</evidence>
<evidence type="ECO:0000256" key="2">
    <source>
        <dbReference type="ARBA" id="ARBA00009409"/>
    </source>
</evidence>
<feature type="active site" description="Proton donor; for delta-elimination activity" evidence="15">
    <location>
        <position position="278"/>
    </location>
</feature>
<dbReference type="FunFam" id="1.10.8.50:FF:000003">
    <property type="entry name" value="Formamidopyrimidine-DNA glycosylase"/>
    <property type="match status" value="1"/>
</dbReference>
<evidence type="ECO:0000256" key="11">
    <source>
        <dbReference type="ARBA" id="ARBA00023239"/>
    </source>
</evidence>
<dbReference type="Proteomes" id="UP000273675">
    <property type="component" value="Unassembled WGS sequence"/>
</dbReference>
<dbReference type="GO" id="GO:0034039">
    <property type="term" value="F:8-oxo-7,8-dihydroguanine DNA N-glycosylase activity"/>
    <property type="evidence" value="ECO:0007669"/>
    <property type="project" value="TreeGrafter"/>
</dbReference>
<evidence type="ECO:0000256" key="6">
    <source>
        <dbReference type="ARBA" id="ARBA00022771"/>
    </source>
</evidence>
<evidence type="ECO:0000256" key="1">
    <source>
        <dbReference type="ARBA" id="ARBA00001668"/>
    </source>
</evidence>
<dbReference type="NCBIfam" id="TIGR00577">
    <property type="entry name" value="fpg"/>
    <property type="match status" value="1"/>
</dbReference>
<dbReference type="CDD" id="cd08966">
    <property type="entry name" value="EcFpg-like_N"/>
    <property type="match status" value="1"/>
</dbReference>
<dbReference type="EMBL" id="RBIM01000009">
    <property type="protein sequence ID" value="RKQ89555.1"/>
    <property type="molecule type" value="Genomic_DNA"/>
</dbReference>
<dbReference type="GO" id="GO:0008270">
    <property type="term" value="F:zinc ion binding"/>
    <property type="evidence" value="ECO:0007669"/>
    <property type="project" value="UniProtKB-UniRule"/>
</dbReference>
<feature type="active site" description="Schiff-base intermediate with DNA" evidence="15">
    <location>
        <position position="2"/>
    </location>
</feature>
<feature type="domain" description="Formamidopyrimidine-DNA glycosylase catalytic" evidence="17">
    <location>
        <begin position="2"/>
        <end position="127"/>
    </location>
</feature>
<gene>
    <name evidence="15" type="primary">mutM</name>
    <name evidence="15" type="synonym">fpg</name>
    <name evidence="18" type="ORF">C7435_3257</name>
</gene>